<reference evidence="1 2" key="1">
    <citation type="submission" date="2019-06" db="EMBL/GenBank/DDBJ databases">
        <title>Sequencing the genomes of 1000 actinobacteria strains.</title>
        <authorList>
            <person name="Klenk H.-P."/>
        </authorList>
    </citation>
    <scope>NUCLEOTIDE SEQUENCE [LARGE SCALE GENOMIC DNA]</scope>
    <source>
        <strain evidence="1 2">DSM 43866</strain>
    </source>
</reference>
<dbReference type="Proteomes" id="UP000320239">
    <property type="component" value="Unassembled WGS sequence"/>
</dbReference>
<organism evidence="1 2">
    <name type="scientific">Actinoplanes teichomyceticus</name>
    <dbReference type="NCBI Taxonomy" id="1867"/>
    <lineage>
        <taxon>Bacteria</taxon>
        <taxon>Bacillati</taxon>
        <taxon>Actinomycetota</taxon>
        <taxon>Actinomycetes</taxon>
        <taxon>Micromonosporales</taxon>
        <taxon>Micromonosporaceae</taxon>
        <taxon>Actinoplanes</taxon>
    </lineage>
</organism>
<name>A0A561WIB2_ACTTI</name>
<accession>A0A561WIB2</accession>
<dbReference type="EMBL" id="VIWY01000002">
    <property type="protein sequence ID" value="TWG23598.1"/>
    <property type="molecule type" value="Genomic_DNA"/>
</dbReference>
<dbReference type="Pfam" id="PF21848">
    <property type="entry name" value="DUF6907"/>
    <property type="match status" value="1"/>
</dbReference>
<evidence type="ECO:0000313" key="1">
    <source>
        <dbReference type="EMBL" id="TWG23598.1"/>
    </source>
</evidence>
<gene>
    <name evidence="1" type="ORF">FHX34_102147</name>
</gene>
<dbReference type="AlphaFoldDB" id="A0A561WIB2"/>
<comment type="caution">
    <text evidence="1">The sequence shown here is derived from an EMBL/GenBank/DDBJ whole genome shotgun (WGS) entry which is preliminary data.</text>
</comment>
<keyword evidence="2" id="KW-1185">Reference proteome</keyword>
<sequence length="110" mass="11702">MRSTETPTQKTLDCPSWCVANHASAFSRKQEAEQRERVHFGRGQILGGIEIGGAETTAGVEVTRVDDLVSGTAGPVGVSTFVEGVLTPEQAAEYASMILRARALAVEANR</sequence>
<dbReference type="InterPro" id="IPR054202">
    <property type="entry name" value="DUF6907"/>
</dbReference>
<dbReference type="RefSeq" id="WP_122976846.1">
    <property type="nucleotide sequence ID" value="NZ_BOMX01000034.1"/>
</dbReference>
<protein>
    <submittedName>
        <fullName evidence="1">Uncharacterized protein</fullName>
    </submittedName>
</protein>
<proteinExistence type="predicted"/>
<evidence type="ECO:0000313" key="2">
    <source>
        <dbReference type="Proteomes" id="UP000320239"/>
    </source>
</evidence>